<sequence>MIPDMGNAGLASISIPGALVNVGEAVISTGGTVANSGLALNRLGIRTGLMGKVGDDPFGRLILETLREHGESVTDGMIVSAGEQSSYSVVISPRGSDRIFLHCPGTNDTFTAEDVPPDKLEGARLFHFGYPPLMKRMYEDDGRELEKLLAKVKATGLTISLDMSRPDPDSPAGKVDWSSILRRILPHVDLFMPSWEEIVFMVEGADSGVGELEMNAASLSSISERLLGMGAAVIGIKLGEEGLYVRTSGSAERLQQFGTCRLSDPVAWAGRELLSPCFQATVVGTTGAGDCTIAGMICGLLNGLPIESAMTAATAVGACSVEALDACGGIVPWPEVKARIDAGWQRRPVELTLDGWAIEPAHGLWAGPNDRRRESSL</sequence>
<keyword evidence="6" id="KW-1185">Reference proteome</keyword>
<dbReference type="GO" id="GO:0016301">
    <property type="term" value="F:kinase activity"/>
    <property type="evidence" value="ECO:0007669"/>
    <property type="project" value="UniProtKB-KW"/>
</dbReference>
<evidence type="ECO:0000313" key="5">
    <source>
        <dbReference type="EMBL" id="MBD2866764.1"/>
    </source>
</evidence>
<protein>
    <submittedName>
        <fullName evidence="5">Carbohydrate kinase family protein</fullName>
    </submittedName>
</protein>
<dbReference type="PANTHER" id="PTHR43085:SF57">
    <property type="entry name" value="CARBOHYDRATE KINASE PFKB DOMAIN-CONTAINING PROTEIN"/>
    <property type="match status" value="1"/>
</dbReference>
<gene>
    <name evidence="5" type="ORF">IDH45_32825</name>
</gene>
<dbReference type="AlphaFoldDB" id="A0A927H4R1"/>
<dbReference type="Pfam" id="PF00294">
    <property type="entry name" value="PfkB"/>
    <property type="match status" value="1"/>
</dbReference>
<evidence type="ECO:0000256" key="2">
    <source>
        <dbReference type="ARBA" id="ARBA00022679"/>
    </source>
</evidence>
<comment type="caution">
    <text evidence="5">The sequence shown here is derived from an EMBL/GenBank/DDBJ whole genome shotgun (WGS) entry which is preliminary data.</text>
</comment>
<keyword evidence="3 5" id="KW-0418">Kinase</keyword>
<proteinExistence type="inferred from homology"/>
<accession>A0A927H4R1</accession>
<evidence type="ECO:0000313" key="6">
    <source>
        <dbReference type="Proteomes" id="UP000639396"/>
    </source>
</evidence>
<dbReference type="EMBL" id="JACXJA010000069">
    <property type="protein sequence ID" value="MBD2866764.1"/>
    <property type="molecule type" value="Genomic_DNA"/>
</dbReference>
<dbReference type="Proteomes" id="UP000639396">
    <property type="component" value="Unassembled WGS sequence"/>
</dbReference>
<evidence type="ECO:0000256" key="3">
    <source>
        <dbReference type="ARBA" id="ARBA00022777"/>
    </source>
</evidence>
<dbReference type="InterPro" id="IPR029056">
    <property type="entry name" value="Ribokinase-like"/>
</dbReference>
<evidence type="ECO:0000259" key="4">
    <source>
        <dbReference type="Pfam" id="PF00294"/>
    </source>
</evidence>
<evidence type="ECO:0000256" key="1">
    <source>
        <dbReference type="ARBA" id="ARBA00010688"/>
    </source>
</evidence>
<dbReference type="Gene3D" id="3.40.1190.20">
    <property type="match status" value="1"/>
</dbReference>
<dbReference type="InterPro" id="IPR011611">
    <property type="entry name" value="PfkB_dom"/>
</dbReference>
<dbReference type="SUPFAM" id="SSF53613">
    <property type="entry name" value="Ribokinase-like"/>
    <property type="match status" value="1"/>
</dbReference>
<feature type="domain" description="Carbohydrate kinase PfkB" evidence="4">
    <location>
        <begin position="16"/>
        <end position="326"/>
    </location>
</feature>
<organism evidence="5 6">
    <name type="scientific">Paenibacillus oceani</name>
    <dbReference type="NCBI Taxonomy" id="2772510"/>
    <lineage>
        <taxon>Bacteria</taxon>
        <taxon>Bacillati</taxon>
        <taxon>Bacillota</taxon>
        <taxon>Bacilli</taxon>
        <taxon>Bacillales</taxon>
        <taxon>Paenibacillaceae</taxon>
        <taxon>Paenibacillus</taxon>
    </lineage>
</organism>
<dbReference type="PANTHER" id="PTHR43085">
    <property type="entry name" value="HEXOKINASE FAMILY MEMBER"/>
    <property type="match status" value="1"/>
</dbReference>
<keyword evidence="2" id="KW-0808">Transferase</keyword>
<dbReference type="InterPro" id="IPR050306">
    <property type="entry name" value="PfkB_Carbo_kinase"/>
</dbReference>
<reference evidence="5" key="1">
    <citation type="submission" date="2020-09" db="EMBL/GenBank/DDBJ databases">
        <title>A novel bacterium of genus Paenibacillus, isolated from South China Sea.</title>
        <authorList>
            <person name="Huang H."/>
            <person name="Mo K."/>
            <person name="Hu Y."/>
        </authorList>
    </citation>
    <scope>NUCLEOTIDE SEQUENCE</scope>
    <source>
        <strain evidence="5">IB182363</strain>
    </source>
</reference>
<comment type="similarity">
    <text evidence="1">Belongs to the carbohydrate kinase PfkB family.</text>
</comment>
<name>A0A927H4R1_9BACL</name>